<comment type="subcellular location">
    <subcellularLocation>
        <location evidence="1">Cell outer membrane</location>
    </subcellularLocation>
</comment>
<sequence length="197" mass="20889">MMRLRRCFAVFGGMIWVATPVHAQALTEADCKEILVQYGVVAPGCSPAPVTVAAVVLPPKLPAPAASTAAFAPQPAGPLTDRLRESHIFFSEGGVSLRAEAQLQLQKLARVLETEPLADACLKLVGHSDSVGAEAANLILSRQRAQAVGRYLATHLQDPARIEQMVGLGEGQPLPGLATTARENRRVEILARQCPAS</sequence>
<dbReference type="RefSeq" id="WP_095594143.1">
    <property type="nucleotide sequence ID" value="NZ_BMKN01000002.1"/>
</dbReference>
<organism evidence="7 8">
    <name type="scientific">Actibacterium pelagium</name>
    <dbReference type="NCBI Taxonomy" id="2029103"/>
    <lineage>
        <taxon>Bacteria</taxon>
        <taxon>Pseudomonadati</taxon>
        <taxon>Pseudomonadota</taxon>
        <taxon>Alphaproteobacteria</taxon>
        <taxon>Rhodobacterales</taxon>
        <taxon>Roseobacteraceae</taxon>
        <taxon>Actibacterium</taxon>
    </lineage>
</organism>
<feature type="chain" id="PRO_5037609345" description="OmpA-like domain-containing protein" evidence="5">
    <location>
        <begin position="24"/>
        <end position="197"/>
    </location>
</feature>
<dbReference type="InterPro" id="IPR050330">
    <property type="entry name" value="Bact_OuterMem_StrucFunc"/>
</dbReference>
<accession>A0A917AIA4</accession>
<keyword evidence="5" id="KW-0732">Signal</keyword>
<dbReference type="AlphaFoldDB" id="A0A917AIA4"/>
<dbReference type="CDD" id="cd07185">
    <property type="entry name" value="OmpA_C-like"/>
    <property type="match status" value="1"/>
</dbReference>
<dbReference type="SUPFAM" id="SSF103088">
    <property type="entry name" value="OmpA-like"/>
    <property type="match status" value="1"/>
</dbReference>
<dbReference type="GO" id="GO:0009279">
    <property type="term" value="C:cell outer membrane"/>
    <property type="evidence" value="ECO:0007669"/>
    <property type="project" value="UniProtKB-SubCell"/>
</dbReference>
<evidence type="ECO:0000313" key="8">
    <source>
        <dbReference type="Proteomes" id="UP000606730"/>
    </source>
</evidence>
<dbReference type="InterPro" id="IPR036737">
    <property type="entry name" value="OmpA-like_sf"/>
</dbReference>
<dbReference type="OrthoDB" id="7876359at2"/>
<dbReference type="PANTHER" id="PTHR30329">
    <property type="entry name" value="STATOR ELEMENT OF FLAGELLAR MOTOR COMPLEX"/>
    <property type="match status" value="1"/>
</dbReference>
<evidence type="ECO:0000256" key="4">
    <source>
        <dbReference type="PROSITE-ProRule" id="PRU00473"/>
    </source>
</evidence>
<dbReference type="Proteomes" id="UP000606730">
    <property type="component" value="Unassembled WGS sequence"/>
</dbReference>
<dbReference type="PRINTS" id="PR01021">
    <property type="entry name" value="OMPADOMAIN"/>
</dbReference>
<reference evidence="7" key="1">
    <citation type="journal article" date="2014" name="Int. J. Syst. Evol. Microbiol.">
        <title>Complete genome sequence of Corynebacterium casei LMG S-19264T (=DSM 44701T), isolated from a smear-ripened cheese.</title>
        <authorList>
            <consortium name="US DOE Joint Genome Institute (JGI-PGF)"/>
            <person name="Walter F."/>
            <person name="Albersmeier A."/>
            <person name="Kalinowski J."/>
            <person name="Ruckert C."/>
        </authorList>
    </citation>
    <scope>NUCLEOTIDE SEQUENCE</scope>
    <source>
        <strain evidence="7">CGMCC 1.16012</strain>
    </source>
</reference>
<gene>
    <name evidence="7" type="ORF">GCM10011517_22180</name>
</gene>
<evidence type="ECO:0000256" key="1">
    <source>
        <dbReference type="ARBA" id="ARBA00004442"/>
    </source>
</evidence>
<dbReference type="EMBL" id="BMKN01000002">
    <property type="protein sequence ID" value="GGE54137.1"/>
    <property type="molecule type" value="Genomic_DNA"/>
</dbReference>
<evidence type="ECO:0000313" key="7">
    <source>
        <dbReference type="EMBL" id="GGE54137.1"/>
    </source>
</evidence>
<feature type="domain" description="OmpA-like" evidence="6">
    <location>
        <begin position="77"/>
        <end position="195"/>
    </location>
</feature>
<dbReference type="PANTHER" id="PTHR30329:SF21">
    <property type="entry name" value="LIPOPROTEIN YIAD-RELATED"/>
    <property type="match status" value="1"/>
</dbReference>
<evidence type="ECO:0000259" key="6">
    <source>
        <dbReference type="PROSITE" id="PS51123"/>
    </source>
</evidence>
<feature type="signal peptide" evidence="5">
    <location>
        <begin position="1"/>
        <end position="23"/>
    </location>
</feature>
<evidence type="ECO:0000256" key="5">
    <source>
        <dbReference type="SAM" id="SignalP"/>
    </source>
</evidence>
<dbReference type="PROSITE" id="PS51123">
    <property type="entry name" value="OMPA_2"/>
    <property type="match status" value="1"/>
</dbReference>
<keyword evidence="8" id="KW-1185">Reference proteome</keyword>
<name>A0A917AIA4_9RHOB</name>
<proteinExistence type="predicted"/>
<reference evidence="7" key="2">
    <citation type="submission" date="2020-09" db="EMBL/GenBank/DDBJ databases">
        <authorList>
            <person name="Sun Q."/>
            <person name="Zhou Y."/>
        </authorList>
    </citation>
    <scope>NUCLEOTIDE SEQUENCE</scope>
    <source>
        <strain evidence="7">CGMCC 1.16012</strain>
    </source>
</reference>
<evidence type="ECO:0000256" key="2">
    <source>
        <dbReference type="ARBA" id="ARBA00023136"/>
    </source>
</evidence>
<dbReference type="InterPro" id="IPR006664">
    <property type="entry name" value="OMP_bac"/>
</dbReference>
<evidence type="ECO:0000256" key="3">
    <source>
        <dbReference type="ARBA" id="ARBA00023237"/>
    </source>
</evidence>
<dbReference type="Gene3D" id="3.30.1330.60">
    <property type="entry name" value="OmpA-like domain"/>
    <property type="match status" value="1"/>
</dbReference>
<comment type="caution">
    <text evidence="7">The sequence shown here is derived from an EMBL/GenBank/DDBJ whole genome shotgun (WGS) entry which is preliminary data.</text>
</comment>
<dbReference type="InterPro" id="IPR006665">
    <property type="entry name" value="OmpA-like"/>
</dbReference>
<keyword evidence="2 4" id="KW-0472">Membrane</keyword>
<dbReference type="Pfam" id="PF00691">
    <property type="entry name" value="OmpA"/>
    <property type="match status" value="1"/>
</dbReference>
<keyword evidence="3" id="KW-0998">Cell outer membrane</keyword>
<protein>
    <recommendedName>
        <fullName evidence="6">OmpA-like domain-containing protein</fullName>
    </recommendedName>
</protein>